<dbReference type="PANTHER" id="PTHR34303:SF3">
    <property type="entry name" value="CCHC-TYPE DOMAIN-CONTAINING PROTEIN"/>
    <property type="match status" value="1"/>
</dbReference>
<evidence type="ECO:0000313" key="3">
    <source>
        <dbReference type="Proteomes" id="UP000298652"/>
    </source>
</evidence>
<dbReference type="EMBL" id="CM016556">
    <property type="protein sequence ID" value="TKW13788.1"/>
    <property type="molecule type" value="Genomic_DNA"/>
</dbReference>
<keyword evidence="3" id="KW-1185">Reference proteome</keyword>
<organism evidence="2 3">
    <name type="scientific">Setaria viridis</name>
    <name type="common">Green bristlegrass</name>
    <name type="synonym">Setaria italica subsp. viridis</name>
    <dbReference type="NCBI Taxonomy" id="4556"/>
    <lineage>
        <taxon>Eukaryota</taxon>
        <taxon>Viridiplantae</taxon>
        <taxon>Streptophyta</taxon>
        <taxon>Embryophyta</taxon>
        <taxon>Tracheophyta</taxon>
        <taxon>Spermatophyta</taxon>
        <taxon>Magnoliopsida</taxon>
        <taxon>Liliopsida</taxon>
        <taxon>Poales</taxon>
        <taxon>Poaceae</taxon>
        <taxon>PACMAD clade</taxon>
        <taxon>Panicoideae</taxon>
        <taxon>Panicodae</taxon>
        <taxon>Paniceae</taxon>
        <taxon>Cenchrinae</taxon>
        <taxon>Setaria</taxon>
    </lineage>
</organism>
<feature type="region of interest" description="Disordered" evidence="1">
    <location>
        <begin position="106"/>
        <end position="180"/>
    </location>
</feature>
<sequence length="655" mass="70361">MASPSKKTPHPRCRPTITIPIPATSVPLNAVPFTPRSTPPPSTTPMPPPTPLNLPPFTTSFDPLHMLASSSSGPAMAQQLPRHVATTAPEEGPYFLCNLFREPVDTSKAPAQSNERSAHATPRHTIPKARDIQMIGGRASPRQRAPSPPNTLVSSRSPSSTPSPRVTVPHALGTGSGNAIAQEDHVSVGDISEGEESVESDVLAVGPDYLEVWVDEGDWAHTARFAFVEIEPPVAAVNPAPLIHSAFNMAAPQLRFQLLPSSHGVPLLHFGTAAAREEAMAVQPIHLNGTMVWLGSVEDTDDRFLCELAWVAHVATWNLPEEHWEADKVRDIYKCVGTVMEIDPFYLPDFKKSCMGFVIELQHPHIPDRIGVHTPSVRGVILQQSILAIRPREQQVDANGVWIHFFGHPPPPPPPHGHAPHNAHLSPAPAQLAPPHAPAAPAPFGPAPPAQPPTPHAYMQAASPLHPTTFLNAAILCHGFIHTFPLPRLPPLPIIIHLTNSAVPVNSTCRAYPVLLLTWHANTAPSTAASPPMSRATPPTTLQPTAQDAPVRRGTRNSARLAAKEGGKFVDATAKATQLKALQNSLSQCSTVVQHHVNKKKLLQKTKKPLAPVDLAKLADAVGLGESAVRVLDRVLDIGAATYHQLNQVLQKPDA</sequence>
<feature type="region of interest" description="Disordered" evidence="1">
    <location>
        <begin position="525"/>
        <end position="554"/>
    </location>
</feature>
<dbReference type="Gramene" id="TKW13788">
    <property type="protein sequence ID" value="TKW13788"/>
    <property type="gene ID" value="SEVIR_5G123800v2"/>
</dbReference>
<feature type="compositionally biased region" description="Low complexity" evidence="1">
    <location>
        <begin position="420"/>
        <end position="434"/>
    </location>
</feature>
<evidence type="ECO:0000313" key="2">
    <source>
        <dbReference type="EMBL" id="TKW13788.1"/>
    </source>
</evidence>
<dbReference type="Proteomes" id="UP000298652">
    <property type="component" value="Chromosome 5"/>
</dbReference>
<protein>
    <recommendedName>
        <fullName evidence="4">DUF4283 domain-containing protein</fullName>
    </recommendedName>
</protein>
<evidence type="ECO:0000256" key="1">
    <source>
        <dbReference type="SAM" id="MobiDB-lite"/>
    </source>
</evidence>
<dbReference type="OMA" id="TWHANTA"/>
<accession>A0A4U6UD45</accession>
<feature type="region of interest" description="Disordered" evidence="1">
    <location>
        <begin position="412"/>
        <end position="460"/>
    </location>
</feature>
<dbReference type="AlphaFoldDB" id="A0A4U6UD45"/>
<feature type="compositionally biased region" description="Pro residues" evidence="1">
    <location>
        <begin position="37"/>
        <end position="50"/>
    </location>
</feature>
<gene>
    <name evidence="2" type="ORF">SEVIR_5G123800v2</name>
</gene>
<feature type="compositionally biased region" description="Low complexity" evidence="1">
    <location>
        <begin position="153"/>
        <end position="169"/>
    </location>
</feature>
<name>A0A4U6UD45_SETVI</name>
<feature type="compositionally biased region" description="Low complexity" evidence="1">
    <location>
        <begin position="525"/>
        <end position="549"/>
    </location>
</feature>
<feature type="compositionally biased region" description="Pro residues" evidence="1">
    <location>
        <begin position="435"/>
        <end position="455"/>
    </location>
</feature>
<reference evidence="2" key="1">
    <citation type="submission" date="2019-03" db="EMBL/GenBank/DDBJ databases">
        <title>WGS assembly of Setaria viridis.</title>
        <authorList>
            <person name="Huang P."/>
            <person name="Jenkins J."/>
            <person name="Grimwood J."/>
            <person name="Barry K."/>
            <person name="Healey A."/>
            <person name="Mamidi S."/>
            <person name="Sreedasyam A."/>
            <person name="Shu S."/>
            <person name="Feldman M."/>
            <person name="Wu J."/>
            <person name="Yu Y."/>
            <person name="Chen C."/>
            <person name="Johnson J."/>
            <person name="Rokhsar D."/>
            <person name="Baxter I."/>
            <person name="Schmutz J."/>
            <person name="Brutnell T."/>
            <person name="Kellogg E."/>
        </authorList>
    </citation>
    <scope>NUCLEOTIDE SEQUENCE [LARGE SCALE GENOMIC DNA]</scope>
</reference>
<feature type="region of interest" description="Disordered" evidence="1">
    <location>
        <begin position="26"/>
        <end position="50"/>
    </location>
</feature>
<evidence type="ECO:0008006" key="4">
    <source>
        <dbReference type="Google" id="ProtNLM"/>
    </source>
</evidence>
<proteinExistence type="predicted"/>
<dbReference type="PANTHER" id="PTHR34303">
    <property type="entry name" value="OS01G0890400 PROTEIN-RELATED"/>
    <property type="match status" value="1"/>
</dbReference>
<feature type="region of interest" description="Disordered" evidence="1">
    <location>
        <begin position="1"/>
        <end position="20"/>
    </location>
</feature>